<sequence length="102" mass="11429">MGPVHAAYPQSLSKALKEISMTLQFLTPEIIDQLDDEQLRAIANGTLEVELLEYKGEGLNTLRARRDELRAAGENTVRLDAEIAWGERNTQPVLFFTQKMAA</sequence>
<reference evidence="1 2" key="2">
    <citation type="submission" date="2018-09" db="EMBL/GenBank/DDBJ databases">
        <title>Giant CbK-like Caulobacter bacteriophages have genetically divergent genomes.</title>
        <authorList>
            <person name="Wilson K."/>
            <person name="Ely B."/>
        </authorList>
    </citation>
    <scope>NUCLEOTIDE SEQUENCE [LARGE SCALE GENOMIC DNA]</scope>
</reference>
<reference evidence="2" key="1">
    <citation type="submission" date="2018-07" db="EMBL/GenBank/DDBJ databases">
        <title>Giant CbK-like Caulobacter bacteriophages have genetically divergent genomes.</title>
        <authorList>
            <person name="Wilson K.M."/>
            <person name="Ely B."/>
        </authorList>
    </citation>
    <scope>NUCLEOTIDE SEQUENCE [LARGE SCALE GENOMIC DNA]</scope>
</reference>
<dbReference type="Proteomes" id="UP000259026">
    <property type="component" value="Segment"/>
</dbReference>
<proteinExistence type="predicted"/>
<protein>
    <submittedName>
        <fullName evidence="1">Uncharacterized protein</fullName>
    </submittedName>
</protein>
<gene>
    <name evidence="1" type="ORF">CcrPW_gp076</name>
</gene>
<accession>A0A385EC84</accession>
<dbReference type="EMBL" id="MH588545">
    <property type="protein sequence ID" value="AXQ68615.1"/>
    <property type="molecule type" value="Genomic_DNA"/>
</dbReference>
<keyword evidence="2" id="KW-1185">Reference proteome</keyword>
<name>A0A385EC84_9CAUD</name>
<evidence type="ECO:0000313" key="2">
    <source>
        <dbReference type="Proteomes" id="UP000259026"/>
    </source>
</evidence>
<organism evidence="1 2">
    <name type="scientific">Caulobacter phage CcrPW</name>
    <dbReference type="NCBI Taxonomy" id="2283271"/>
    <lineage>
        <taxon>Viruses</taxon>
        <taxon>Duplodnaviria</taxon>
        <taxon>Heunggongvirae</taxon>
        <taxon>Uroviricota</taxon>
        <taxon>Caudoviricetes</taxon>
        <taxon>Jeanschmidtviridae</taxon>
        <taxon>Colossusvirus</taxon>
        <taxon>Colossusvirus PW</taxon>
    </lineage>
</organism>
<evidence type="ECO:0000313" key="1">
    <source>
        <dbReference type="EMBL" id="AXQ68615.1"/>
    </source>
</evidence>